<comment type="similarity">
    <text evidence="2">Belongs to the membrane fusion protein (MFP) (TC 8.A.1) family.</text>
</comment>
<dbReference type="RefSeq" id="WP_103896171.1">
    <property type="nucleotide sequence ID" value="NZ_FNUK01000014.1"/>
</dbReference>
<keyword evidence="8" id="KW-1185">Reference proteome</keyword>
<organism evidence="7 8">
    <name type="scientific">Caloramator fervidus</name>
    <dbReference type="NCBI Taxonomy" id="29344"/>
    <lineage>
        <taxon>Bacteria</taxon>
        <taxon>Bacillati</taxon>
        <taxon>Bacillota</taxon>
        <taxon>Clostridia</taxon>
        <taxon>Eubacteriales</taxon>
        <taxon>Clostridiaceae</taxon>
        <taxon>Caloramator</taxon>
    </lineage>
</organism>
<accession>A0A1H5VJV1</accession>
<evidence type="ECO:0000256" key="1">
    <source>
        <dbReference type="ARBA" id="ARBA00004196"/>
    </source>
</evidence>
<comment type="subcellular location">
    <subcellularLocation>
        <location evidence="1">Cell envelope</location>
    </subcellularLocation>
</comment>
<dbReference type="GO" id="GO:0030313">
    <property type="term" value="C:cell envelope"/>
    <property type="evidence" value="ECO:0007669"/>
    <property type="project" value="UniProtKB-SubCell"/>
</dbReference>
<dbReference type="PANTHER" id="PTHR32347:SF14">
    <property type="entry name" value="EFFLUX SYSTEM COMPONENT YKNX-RELATED"/>
    <property type="match status" value="1"/>
</dbReference>
<dbReference type="GO" id="GO:0022857">
    <property type="term" value="F:transmembrane transporter activity"/>
    <property type="evidence" value="ECO:0007669"/>
    <property type="project" value="InterPro"/>
</dbReference>
<dbReference type="Proteomes" id="UP000242850">
    <property type="component" value="Unassembled WGS sequence"/>
</dbReference>
<gene>
    <name evidence="7" type="ORF">SAMN05660865_01218</name>
</gene>
<dbReference type="GO" id="GO:0016020">
    <property type="term" value="C:membrane"/>
    <property type="evidence" value="ECO:0007669"/>
    <property type="project" value="InterPro"/>
</dbReference>
<dbReference type="Gene3D" id="2.40.30.170">
    <property type="match status" value="1"/>
</dbReference>
<dbReference type="NCBIfam" id="TIGR01730">
    <property type="entry name" value="RND_mfp"/>
    <property type="match status" value="1"/>
</dbReference>
<dbReference type="InterPro" id="IPR006143">
    <property type="entry name" value="RND_pump_MFP"/>
</dbReference>
<dbReference type="InterPro" id="IPR058639">
    <property type="entry name" value="BSH_YknX-like"/>
</dbReference>
<feature type="coiled-coil region" evidence="4">
    <location>
        <begin position="84"/>
        <end position="132"/>
    </location>
</feature>
<dbReference type="InterPro" id="IPR050465">
    <property type="entry name" value="UPF0194_transport"/>
</dbReference>
<feature type="domain" description="YknX-like C-terminal permuted SH3-like" evidence="6">
    <location>
        <begin position="281"/>
        <end position="347"/>
    </location>
</feature>
<dbReference type="EMBL" id="FNUK01000014">
    <property type="protein sequence ID" value="SEF87121.1"/>
    <property type="molecule type" value="Genomic_DNA"/>
</dbReference>
<evidence type="ECO:0000256" key="2">
    <source>
        <dbReference type="ARBA" id="ARBA00009477"/>
    </source>
</evidence>
<evidence type="ECO:0000256" key="4">
    <source>
        <dbReference type="SAM" id="Coils"/>
    </source>
</evidence>
<dbReference type="Pfam" id="PF25989">
    <property type="entry name" value="YknX_C"/>
    <property type="match status" value="1"/>
</dbReference>
<evidence type="ECO:0000256" key="3">
    <source>
        <dbReference type="ARBA" id="ARBA00023054"/>
    </source>
</evidence>
<dbReference type="Gene3D" id="2.40.50.100">
    <property type="match status" value="1"/>
</dbReference>
<reference evidence="8" key="1">
    <citation type="submission" date="2016-10" db="EMBL/GenBank/DDBJ databases">
        <authorList>
            <person name="Varghese N."/>
            <person name="Submissions S."/>
        </authorList>
    </citation>
    <scope>NUCLEOTIDE SEQUENCE [LARGE SCALE GENOMIC DNA]</scope>
    <source>
        <strain evidence="8">DSM 5463</strain>
    </source>
</reference>
<sequence length="354" mass="39709">MKKSKVFLTITIILALFSLAIVTLNKKIKKGIEVSTDVVKKGEIVSVYSTNGVVESKNKKEYFGFGSKIVKVYVKEGDKVKKGQKLIEFEVQDLSNQLKIAQNQYEIAKLQLQALKEQKERLSLDARLQQGQNLDNQIKIQEKQVEIARLNVLSIKDNISKQQRYITSDIDGVVTFLNAKEGAVAQGILITVEDVNNLNVALNINQYDVINLKKGQDVIIKFYDKEYKGVLDYISPVATKSQSIQGTDTVIKAYVKILDFGDLKPGFDVDVDIVKGKKQNVLKIPVEAIITDKHGNEYVYIVENNIAKKVKIKTGFSSDVESEVQGLHEGQKVVLNPPSTLYDGARVFEKEVRE</sequence>
<protein>
    <submittedName>
        <fullName evidence="7">HlyD family secretion protein</fullName>
    </submittedName>
</protein>
<dbReference type="Pfam" id="PF25984">
    <property type="entry name" value="BSH_YknX"/>
    <property type="match status" value="1"/>
</dbReference>
<dbReference type="OrthoDB" id="11589at2"/>
<proteinExistence type="inferred from homology"/>
<dbReference type="SUPFAM" id="SSF111369">
    <property type="entry name" value="HlyD-like secretion proteins"/>
    <property type="match status" value="1"/>
</dbReference>
<name>A0A1H5VJV1_9CLOT</name>
<keyword evidence="3 4" id="KW-0175">Coiled coil</keyword>
<evidence type="ECO:0000313" key="8">
    <source>
        <dbReference type="Proteomes" id="UP000242850"/>
    </source>
</evidence>
<feature type="domain" description="YknX-like barrel-sandwich hybrid" evidence="5">
    <location>
        <begin position="68"/>
        <end position="182"/>
    </location>
</feature>
<dbReference type="InterPro" id="IPR058637">
    <property type="entry name" value="YknX-like_C"/>
</dbReference>
<dbReference type="AlphaFoldDB" id="A0A1H5VJV1"/>
<evidence type="ECO:0000259" key="6">
    <source>
        <dbReference type="Pfam" id="PF25989"/>
    </source>
</evidence>
<evidence type="ECO:0000313" key="7">
    <source>
        <dbReference type="EMBL" id="SEF87121.1"/>
    </source>
</evidence>
<evidence type="ECO:0000259" key="5">
    <source>
        <dbReference type="Pfam" id="PF25984"/>
    </source>
</evidence>
<dbReference type="PANTHER" id="PTHR32347">
    <property type="entry name" value="EFFLUX SYSTEM COMPONENT YKNX-RELATED"/>
    <property type="match status" value="1"/>
</dbReference>
<dbReference type="Gene3D" id="2.40.420.20">
    <property type="match status" value="1"/>
</dbReference>